<feature type="transmembrane region" description="Helical" evidence="6">
    <location>
        <begin position="218"/>
        <end position="238"/>
    </location>
</feature>
<reference evidence="7 8" key="1">
    <citation type="submission" date="2019-07" db="EMBL/GenBank/DDBJ databases">
        <title>Draft genome for Streptomyces benahoarensis MZ03-48.</title>
        <authorList>
            <person name="Gonzalez-Pimentel J.L."/>
        </authorList>
    </citation>
    <scope>NUCLEOTIDE SEQUENCE [LARGE SCALE GENOMIC DNA]</scope>
    <source>
        <strain evidence="7 8">MZ03-48</strain>
    </source>
</reference>
<dbReference type="AlphaFoldDB" id="A0A553ZRT7"/>
<evidence type="ECO:0000256" key="3">
    <source>
        <dbReference type="ARBA" id="ARBA00022692"/>
    </source>
</evidence>
<dbReference type="SUPFAM" id="SSF103473">
    <property type="entry name" value="MFS general substrate transporter"/>
    <property type="match status" value="1"/>
</dbReference>
<dbReference type="OrthoDB" id="3287459at2"/>
<feature type="transmembrane region" description="Helical" evidence="6">
    <location>
        <begin position="101"/>
        <end position="120"/>
    </location>
</feature>
<dbReference type="Proteomes" id="UP000320888">
    <property type="component" value="Unassembled WGS sequence"/>
</dbReference>
<dbReference type="EMBL" id="VKLS01000002">
    <property type="protein sequence ID" value="TSB44157.1"/>
    <property type="molecule type" value="Genomic_DNA"/>
</dbReference>
<keyword evidence="3 6" id="KW-0812">Transmembrane</keyword>
<dbReference type="Pfam" id="PF07690">
    <property type="entry name" value="MFS_1"/>
    <property type="match status" value="1"/>
</dbReference>
<evidence type="ECO:0000256" key="2">
    <source>
        <dbReference type="ARBA" id="ARBA00022475"/>
    </source>
</evidence>
<feature type="transmembrane region" description="Helical" evidence="6">
    <location>
        <begin position="298"/>
        <end position="316"/>
    </location>
</feature>
<evidence type="ECO:0000313" key="7">
    <source>
        <dbReference type="EMBL" id="TSB44157.1"/>
    </source>
</evidence>
<dbReference type="GO" id="GO:0022857">
    <property type="term" value="F:transmembrane transporter activity"/>
    <property type="evidence" value="ECO:0007669"/>
    <property type="project" value="InterPro"/>
</dbReference>
<comment type="caution">
    <text evidence="7">The sequence shown here is derived from an EMBL/GenBank/DDBJ whole genome shotgun (WGS) entry which is preliminary data.</text>
</comment>
<gene>
    <name evidence="7" type="ORF">FNZ23_00660</name>
</gene>
<name>A0A553ZRT7_9ACTN</name>
<proteinExistence type="predicted"/>
<keyword evidence="5 6" id="KW-0472">Membrane</keyword>
<evidence type="ECO:0000256" key="1">
    <source>
        <dbReference type="ARBA" id="ARBA00004651"/>
    </source>
</evidence>
<feature type="transmembrane region" description="Helical" evidence="6">
    <location>
        <begin position="140"/>
        <end position="163"/>
    </location>
</feature>
<feature type="transmembrane region" description="Helical" evidence="6">
    <location>
        <begin position="244"/>
        <end position="263"/>
    </location>
</feature>
<feature type="transmembrane region" description="Helical" evidence="6">
    <location>
        <begin position="169"/>
        <end position="187"/>
    </location>
</feature>
<sequence>MRTYRDVFRTTEFTPLFLASAGQTAAQTVSGLALGILVFEQTGSALLSSLAMFGPALAQMVGAATVLSGADRLPPRAAMTGLTLLFGLGTAVQAIPGLPVWGVFVVLLGLGVVGSVSGGVRYGLLNEVLTRDGYLLGRSLFNMSVGIIQICGFAIGGVLVTTLSARGTLLAAAAFYLLAAVVARFGLSPRPPRVSGRPSVAETWRTNARLWSSVPRRYVYLALWVPNGLIVGVESLYVPYSPGNAGLLFAFGAGSMLVGDMLVGRFLPARWRGRLAVPLCVLLAAPYLFFALDPALPVAVVLVSVGTFGYAAGLLLQDRLMALTPEELSGQALGLHTSGMLTMQGVGAAVAGAVAELTSPATGMVATAAASLAATLLLAPGLRDGSGADEVRGAEKDAAPTTQ</sequence>
<dbReference type="GO" id="GO:0005886">
    <property type="term" value="C:plasma membrane"/>
    <property type="evidence" value="ECO:0007669"/>
    <property type="project" value="UniProtKB-SubCell"/>
</dbReference>
<comment type="subcellular location">
    <subcellularLocation>
        <location evidence="1">Cell membrane</location>
        <topology evidence="1">Multi-pass membrane protein</topology>
    </subcellularLocation>
</comment>
<dbReference type="RefSeq" id="WP_143939547.1">
    <property type="nucleotide sequence ID" value="NZ_VKLS01000002.1"/>
</dbReference>
<keyword evidence="4 6" id="KW-1133">Transmembrane helix</keyword>
<feature type="transmembrane region" description="Helical" evidence="6">
    <location>
        <begin position="50"/>
        <end position="70"/>
    </location>
</feature>
<organism evidence="7 8">
    <name type="scientific">Streptomyces benahoarensis</name>
    <dbReference type="NCBI Taxonomy" id="2595054"/>
    <lineage>
        <taxon>Bacteria</taxon>
        <taxon>Bacillati</taxon>
        <taxon>Actinomycetota</taxon>
        <taxon>Actinomycetes</taxon>
        <taxon>Kitasatosporales</taxon>
        <taxon>Streptomycetaceae</taxon>
        <taxon>Streptomyces</taxon>
    </lineage>
</organism>
<dbReference type="InterPro" id="IPR036259">
    <property type="entry name" value="MFS_trans_sf"/>
</dbReference>
<dbReference type="PANTHER" id="PTHR23513">
    <property type="entry name" value="INTEGRAL MEMBRANE EFFLUX PROTEIN-RELATED"/>
    <property type="match status" value="1"/>
</dbReference>
<evidence type="ECO:0000256" key="6">
    <source>
        <dbReference type="SAM" id="Phobius"/>
    </source>
</evidence>
<keyword evidence="2" id="KW-1003">Cell membrane</keyword>
<accession>A0A553ZRT7</accession>
<keyword evidence="8" id="KW-1185">Reference proteome</keyword>
<evidence type="ECO:0000313" key="8">
    <source>
        <dbReference type="Proteomes" id="UP000320888"/>
    </source>
</evidence>
<dbReference type="InterPro" id="IPR011701">
    <property type="entry name" value="MFS"/>
</dbReference>
<evidence type="ECO:0000256" key="5">
    <source>
        <dbReference type="ARBA" id="ARBA00023136"/>
    </source>
</evidence>
<evidence type="ECO:0000256" key="4">
    <source>
        <dbReference type="ARBA" id="ARBA00022989"/>
    </source>
</evidence>
<dbReference type="PANTHER" id="PTHR23513:SF11">
    <property type="entry name" value="STAPHYLOFERRIN A TRANSPORTER"/>
    <property type="match status" value="1"/>
</dbReference>
<feature type="transmembrane region" description="Helical" evidence="6">
    <location>
        <begin position="275"/>
        <end position="292"/>
    </location>
</feature>
<dbReference type="Gene3D" id="1.20.1250.20">
    <property type="entry name" value="MFS general substrate transporter like domains"/>
    <property type="match status" value="1"/>
</dbReference>
<protein>
    <submittedName>
        <fullName evidence="7">MFS transporter</fullName>
    </submittedName>
</protein>
<feature type="transmembrane region" description="Helical" evidence="6">
    <location>
        <begin position="77"/>
        <end position="95"/>
    </location>
</feature>